<dbReference type="AlphaFoldDB" id="A0AA97NRX4"/>
<accession>A0AA97NRX4</accession>
<dbReference type="Proteomes" id="UP000011086">
    <property type="component" value="Unassembled WGS sequence"/>
</dbReference>
<gene>
    <name evidence="1" type="ORF">OOU_Y34scaffold00716g1</name>
</gene>
<dbReference type="EMBL" id="JH793443">
    <property type="protein sequence ID" value="ELQ35300.1"/>
    <property type="molecule type" value="Genomic_DNA"/>
</dbReference>
<sequence length="60" mass="7307">MCSQYAVLKRVAQKWVPPRRKGSRFKTELTRRIRHFQQRLLNLLTVYAEAMYKKRQNGVR</sequence>
<proteinExistence type="predicted"/>
<reference evidence="1" key="1">
    <citation type="journal article" date="2012" name="PLoS Genet.">
        <title>Comparative analysis of the genomes of two field isolates of the rice blast fungus Magnaporthe oryzae.</title>
        <authorList>
            <person name="Xue M."/>
            <person name="Yang J."/>
            <person name="Li Z."/>
            <person name="Hu S."/>
            <person name="Yao N."/>
            <person name="Dean R.A."/>
            <person name="Zhao W."/>
            <person name="Shen M."/>
            <person name="Zhang H."/>
            <person name="Li C."/>
            <person name="Liu L."/>
            <person name="Cao L."/>
            <person name="Xu X."/>
            <person name="Xing Y."/>
            <person name="Hsiang T."/>
            <person name="Zhang Z."/>
            <person name="Xu J.R."/>
            <person name="Peng Y.L."/>
        </authorList>
    </citation>
    <scope>NUCLEOTIDE SEQUENCE</scope>
    <source>
        <strain evidence="1">Y34</strain>
    </source>
</reference>
<name>A0AA97NRX4_PYRO3</name>
<protein>
    <submittedName>
        <fullName evidence="1">Uncharacterized protein</fullName>
    </submittedName>
</protein>
<evidence type="ECO:0000313" key="1">
    <source>
        <dbReference type="EMBL" id="ELQ35300.1"/>
    </source>
</evidence>
<organism evidence="1">
    <name type="scientific">Pyricularia oryzae (strain Y34)</name>
    <name type="common">Rice blast fungus</name>
    <name type="synonym">Magnaporthe oryzae</name>
    <dbReference type="NCBI Taxonomy" id="1143189"/>
    <lineage>
        <taxon>Eukaryota</taxon>
        <taxon>Fungi</taxon>
        <taxon>Dikarya</taxon>
        <taxon>Ascomycota</taxon>
        <taxon>Pezizomycotina</taxon>
        <taxon>Sordariomycetes</taxon>
        <taxon>Sordariomycetidae</taxon>
        <taxon>Magnaporthales</taxon>
        <taxon>Pyriculariaceae</taxon>
        <taxon>Pyricularia</taxon>
    </lineage>
</organism>